<name>A0ABS6PZE4_9PSED</name>
<dbReference type="Proteomes" id="UP000886900">
    <property type="component" value="Unassembled WGS sequence"/>
</dbReference>
<gene>
    <name evidence="1" type="ORF">KVG95_21120</name>
</gene>
<keyword evidence="2" id="KW-1185">Reference proteome</keyword>
<comment type="caution">
    <text evidence="1">The sequence shown here is derived from an EMBL/GenBank/DDBJ whole genome shotgun (WGS) entry which is preliminary data.</text>
</comment>
<evidence type="ECO:0000313" key="1">
    <source>
        <dbReference type="EMBL" id="MBV4465832.1"/>
    </source>
</evidence>
<dbReference type="EMBL" id="JAHSTV010000010">
    <property type="protein sequence ID" value="MBV4465832.1"/>
    <property type="molecule type" value="Genomic_DNA"/>
</dbReference>
<protein>
    <recommendedName>
        <fullName evidence="3">Type III secretion chaperone SycN</fullName>
    </recommendedName>
</protein>
<reference evidence="1" key="1">
    <citation type="submission" date="2021-06" db="EMBL/GenBank/DDBJ databases">
        <title>Updating the genus Pseudomonas: Description of 43 new species and partition of the Pseudomonas putida group.</title>
        <authorList>
            <person name="Girard L."/>
            <person name="Lood C."/>
            <person name="Vandamme P."/>
            <person name="Rokni-Zadeh H."/>
            <person name="Van Noort V."/>
            <person name="Hofte M."/>
            <person name="Lavigne R."/>
            <person name="De Mot R."/>
        </authorList>
    </citation>
    <scope>NUCLEOTIDE SEQUENCE</scope>
    <source>
        <strain evidence="1">SWRI79</strain>
    </source>
</reference>
<proteinExistence type="predicted"/>
<organism evidence="1 2">
    <name type="scientific">Pseudomonas farris</name>
    <dbReference type="NCBI Taxonomy" id="2841207"/>
    <lineage>
        <taxon>Bacteria</taxon>
        <taxon>Pseudomonadati</taxon>
        <taxon>Pseudomonadota</taxon>
        <taxon>Gammaproteobacteria</taxon>
        <taxon>Pseudomonadales</taxon>
        <taxon>Pseudomonadaceae</taxon>
        <taxon>Pseudomonas</taxon>
    </lineage>
</organism>
<dbReference type="RefSeq" id="WP_217857806.1">
    <property type="nucleotide sequence ID" value="NZ_JAHSTV010000010.1"/>
</dbReference>
<evidence type="ECO:0000313" key="2">
    <source>
        <dbReference type="Proteomes" id="UP000886900"/>
    </source>
</evidence>
<accession>A0ABS6PZE4</accession>
<evidence type="ECO:0008006" key="3">
    <source>
        <dbReference type="Google" id="ProtNLM"/>
    </source>
</evidence>
<sequence length="122" mass="14100">MDLQTERRLEQFLRLSDFPADRIEPRMEFSFPPFRLYIEYTNGRVLLSLSRKVEACRRLHTLKTLLGRCQPACTQGVPLRAYALGDHQVLSCGLVPGSDVNQWIRCLQTMRRLLATHVGEAR</sequence>